<evidence type="ECO:0000256" key="4">
    <source>
        <dbReference type="ARBA" id="ARBA00004236"/>
    </source>
</evidence>
<dbReference type="PROSITE" id="PS50109">
    <property type="entry name" value="HIS_KIN"/>
    <property type="match status" value="1"/>
</dbReference>
<evidence type="ECO:0000256" key="19">
    <source>
        <dbReference type="ARBA" id="ARBA00040454"/>
    </source>
</evidence>
<comment type="catalytic activity">
    <reaction evidence="1">
        <text>ATP + protein L-histidine = ADP + protein N-phospho-L-histidine.</text>
        <dbReference type="EC" id="2.7.13.3"/>
    </reaction>
</comment>
<dbReference type="SUPFAM" id="SSF55874">
    <property type="entry name" value="ATPase domain of HSP90 chaperone/DNA topoisomerase II/histidine kinase"/>
    <property type="match status" value="1"/>
</dbReference>
<dbReference type="InterPro" id="IPR003660">
    <property type="entry name" value="HAMP_dom"/>
</dbReference>
<dbReference type="InterPro" id="IPR036890">
    <property type="entry name" value="HATPase_C_sf"/>
</dbReference>
<evidence type="ECO:0000256" key="13">
    <source>
        <dbReference type="ARBA" id="ARBA00022842"/>
    </source>
</evidence>
<comment type="cofactor">
    <cofactor evidence="2">
        <name>Mn(2+)</name>
        <dbReference type="ChEBI" id="CHEBI:29035"/>
    </cofactor>
</comment>
<evidence type="ECO:0000256" key="21">
    <source>
        <dbReference type="SAM" id="MobiDB-lite"/>
    </source>
</evidence>
<dbReference type="Pfam" id="PF02518">
    <property type="entry name" value="HATPase_c"/>
    <property type="match status" value="1"/>
</dbReference>
<evidence type="ECO:0000256" key="17">
    <source>
        <dbReference type="ARBA" id="ARBA00023016"/>
    </source>
</evidence>
<evidence type="ECO:0000313" key="26">
    <source>
        <dbReference type="Proteomes" id="UP001500822"/>
    </source>
</evidence>
<evidence type="ECO:0000256" key="7">
    <source>
        <dbReference type="ARBA" id="ARBA00022679"/>
    </source>
</evidence>
<feature type="region of interest" description="Disordered" evidence="21">
    <location>
        <begin position="414"/>
        <end position="438"/>
    </location>
</feature>
<dbReference type="Pfam" id="PF00672">
    <property type="entry name" value="HAMP"/>
    <property type="match status" value="1"/>
</dbReference>
<keyword evidence="15 22" id="KW-1133">Transmembrane helix</keyword>
<name>A0ABP8Z745_9ACTN</name>
<evidence type="ECO:0000259" key="24">
    <source>
        <dbReference type="PROSITE" id="PS50885"/>
    </source>
</evidence>
<dbReference type="PRINTS" id="PR00344">
    <property type="entry name" value="BCTRLSENSOR"/>
</dbReference>
<dbReference type="InterPro" id="IPR050980">
    <property type="entry name" value="2C_sensor_his_kinase"/>
</dbReference>
<evidence type="ECO:0000256" key="12">
    <source>
        <dbReference type="ARBA" id="ARBA00022840"/>
    </source>
</evidence>
<evidence type="ECO:0000256" key="16">
    <source>
        <dbReference type="ARBA" id="ARBA00023012"/>
    </source>
</evidence>
<dbReference type="InterPro" id="IPR003594">
    <property type="entry name" value="HATPase_dom"/>
</dbReference>
<dbReference type="InterPro" id="IPR004358">
    <property type="entry name" value="Sig_transdc_His_kin-like_C"/>
</dbReference>
<feature type="transmembrane region" description="Helical" evidence="22">
    <location>
        <begin position="127"/>
        <end position="152"/>
    </location>
</feature>
<dbReference type="InterPro" id="IPR005467">
    <property type="entry name" value="His_kinase_dom"/>
</dbReference>
<protein>
    <recommendedName>
        <fullName evidence="19">Signal transduction histidine-protein kinase/phosphatase MprB</fullName>
        <ecNumber evidence="5">2.7.13.3</ecNumber>
    </recommendedName>
    <alternativeName>
        <fullName evidence="20">Mycobacterial persistence regulator B</fullName>
    </alternativeName>
</protein>
<proteinExistence type="predicted"/>
<evidence type="ECO:0000256" key="15">
    <source>
        <dbReference type="ARBA" id="ARBA00022989"/>
    </source>
</evidence>
<dbReference type="SMART" id="SM00304">
    <property type="entry name" value="HAMP"/>
    <property type="match status" value="1"/>
</dbReference>
<evidence type="ECO:0000256" key="22">
    <source>
        <dbReference type="SAM" id="Phobius"/>
    </source>
</evidence>
<dbReference type="Gene3D" id="3.30.565.10">
    <property type="entry name" value="Histidine kinase-like ATPase, C-terminal domain"/>
    <property type="match status" value="1"/>
</dbReference>
<gene>
    <name evidence="25" type="ORF">GCM10023217_18240</name>
</gene>
<keyword evidence="7" id="KW-0808">Transferase</keyword>
<dbReference type="SMART" id="SM00387">
    <property type="entry name" value="HATPase_c"/>
    <property type="match status" value="1"/>
</dbReference>
<feature type="domain" description="Histidine kinase" evidence="23">
    <location>
        <begin position="213"/>
        <end position="415"/>
    </location>
</feature>
<keyword evidence="6" id="KW-0597">Phosphoprotein</keyword>
<evidence type="ECO:0000256" key="5">
    <source>
        <dbReference type="ARBA" id="ARBA00012438"/>
    </source>
</evidence>
<evidence type="ECO:0000256" key="9">
    <source>
        <dbReference type="ARBA" id="ARBA00022741"/>
    </source>
</evidence>
<keyword evidence="26" id="KW-1185">Reference proteome</keyword>
<dbReference type="SUPFAM" id="SSF47384">
    <property type="entry name" value="Homodimeric domain of signal transducing histidine kinase"/>
    <property type="match status" value="1"/>
</dbReference>
<dbReference type="Gene3D" id="1.10.287.130">
    <property type="match status" value="1"/>
</dbReference>
<comment type="caution">
    <text evidence="25">The sequence shown here is derived from an EMBL/GenBank/DDBJ whole genome shotgun (WGS) entry which is preliminary data.</text>
</comment>
<dbReference type="EMBL" id="BAABIE010000007">
    <property type="protein sequence ID" value="GAA4748435.1"/>
    <property type="molecule type" value="Genomic_DNA"/>
</dbReference>
<keyword evidence="17" id="KW-0346">Stress response</keyword>
<keyword evidence="10" id="KW-0418">Kinase</keyword>
<evidence type="ECO:0000256" key="18">
    <source>
        <dbReference type="ARBA" id="ARBA00023211"/>
    </source>
</evidence>
<evidence type="ECO:0000256" key="6">
    <source>
        <dbReference type="ARBA" id="ARBA00022553"/>
    </source>
</evidence>
<dbReference type="GO" id="GO:0005524">
    <property type="term" value="F:ATP binding"/>
    <property type="evidence" value="ECO:0007669"/>
    <property type="project" value="UniProtKB-KW"/>
</dbReference>
<keyword evidence="8 22" id="KW-0812">Transmembrane</keyword>
<evidence type="ECO:0000313" key="25">
    <source>
        <dbReference type="EMBL" id="GAA4748435.1"/>
    </source>
</evidence>
<keyword evidence="14" id="KW-0904">Protein phosphatase</keyword>
<dbReference type="PANTHER" id="PTHR44936">
    <property type="entry name" value="SENSOR PROTEIN CREC"/>
    <property type="match status" value="1"/>
</dbReference>
<dbReference type="InterPro" id="IPR036097">
    <property type="entry name" value="HisK_dim/P_sf"/>
</dbReference>
<reference evidence="26" key="1">
    <citation type="journal article" date="2019" name="Int. J. Syst. Evol. Microbiol.">
        <title>The Global Catalogue of Microorganisms (GCM) 10K type strain sequencing project: providing services to taxonomists for standard genome sequencing and annotation.</title>
        <authorList>
            <consortium name="The Broad Institute Genomics Platform"/>
            <consortium name="The Broad Institute Genome Sequencing Center for Infectious Disease"/>
            <person name="Wu L."/>
            <person name="Ma J."/>
        </authorList>
    </citation>
    <scope>NUCLEOTIDE SEQUENCE [LARGE SCALE GENOMIC DNA]</scope>
    <source>
        <strain evidence="26">JCM 18077</strain>
    </source>
</reference>
<feature type="domain" description="HAMP" evidence="24">
    <location>
        <begin position="153"/>
        <end position="205"/>
    </location>
</feature>
<evidence type="ECO:0000256" key="8">
    <source>
        <dbReference type="ARBA" id="ARBA00022692"/>
    </source>
</evidence>
<evidence type="ECO:0000259" key="23">
    <source>
        <dbReference type="PROSITE" id="PS50109"/>
    </source>
</evidence>
<keyword evidence="9" id="KW-0547">Nucleotide-binding</keyword>
<keyword evidence="16" id="KW-0902">Two-component regulatory system</keyword>
<evidence type="ECO:0000256" key="14">
    <source>
        <dbReference type="ARBA" id="ARBA00022912"/>
    </source>
</evidence>
<comment type="subcellular location">
    <subcellularLocation>
        <location evidence="4">Cell membrane</location>
    </subcellularLocation>
</comment>
<dbReference type="Proteomes" id="UP001500822">
    <property type="component" value="Unassembled WGS sequence"/>
</dbReference>
<evidence type="ECO:0000256" key="1">
    <source>
        <dbReference type="ARBA" id="ARBA00000085"/>
    </source>
</evidence>
<comment type="cofactor">
    <cofactor evidence="3">
        <name>Mg(2+)</name>
        <dbReference type="ChEBI" id="CHEBI:18420"/>
    </cofactor>
</comment>
<evidence type="ECO:0000256" key="11">
    <source>
        <dbReference type="ARBA" id="ARBA00022801"/>
    </source>
</evidence>
<evidence type="ECO:0000256" key="10">
    <source>
        <dbReference type="ARBA" id="ARBA00022777"/>
    </source>
</evidence>
<dbReference type="PROSITE" id="PS50885">
    <property type="entry name" value="HAMP"/>
    <property type="match status" value="1"/>
</dbReference>
<feature type="compositionally biased region" description="Gly residues" evidence="21">
    <location>
        <begin position="416"/>
        <end position="425"/>
    </location>
</feature>
<keyword evidence="12 25" id="KW-0067">ATP-binding</keyword>
<keyword evidence="22" id="KW-0472">Membrane</keyword>
<evidence type="ECO:0000256" key="3">
    <source>
        <dbReference type="ARBA" id="ARBA00001946"/>
    </source>
</evidence>
<keyword evidence="13" id="KW-0460">Magnesium</keyword>
<dbReference type="CDD" id="cd06225">
    <property type="entry name" value="HAMP"/>
    <property type="match status" value="1"/>
</dbReference>
<keyword evidence="18" id="KW-0464">Manganese</keyword>
<organism evidence="25 26">
    <name type="scientific">Gordonia alkaliphila</name>
    <dbReference type="NCBI Taxonomy" id="1053547"/>
    <lineage>
        <taxon>Bacteria</taxon>
        <taxon>Bacillati</taxon>
        <taxon>Actinomycetota</taxon>
        <taxon>Actinomycetes</taxon>
        <taxon>Mycobacteriales</taxon>
        <taxon>Gordoniaceae</taxon>
        <taxon>Gordonia</taxon>
    </lineage>
</organism>
<evidence type="ECO:0000256" key="2">
    <source>
        <dbReference type="ARBA" id="ARBA00001936"/>
    </source>
</evidence>
<evidence type="ECO:0000256" key="20">
    <source>
        <dbReference type="ARBA" id="ARBA00041776"/>
    </source>
</evidence>
<keyword evidence="11" id="KW-0378">Hydrolase</keyword>
<sequence>MRRRLLRAMIATMLALAVLLGVPLTTLTWTGISLAAHEDLADRLKRISEYVLTEETAGRLSGPEALDLDDFRLLVPGNGTLVLLGPSGVEQVGQPAAEHELSESVNLGPGYVLTLSIPRNDVRSRQWIAVAVVVVVILATLAVGVLVAVVTVRRMTQPLEQVATRASAMARGDLSSPWPYYGIDELDRVTTALSEANTAVVRRLEQEGQVIGDASHQLRSRLTAIHLHLDELTLHPDPEVVSEAAETVALVEKLTAELDEFVAASRSTGGERALVDVPELLFALAGDHDAMFSAEGRRIAVEVDGTPSPVHGGPGRLREALSALLDNSLRHGDGTVTLRVEELEPAEVVRIAVSDEGVGVPDELAPEVFRRGFSGGSSSGVGLSLARALVEADGGRLDLAARRPAVFTIVLPTGPSGSGGPGGGLVSPEFRRGPVPHR</sequence>
<dbReference type="EC" id="2.7.13.3" evidence="5"/>
<dbReference type="PANTHER" id="PTHR44936:SF9">
    <property type="entry name" value="SENSOR PROTEIN CREC"/>
    <property type="match status" value="1"/>
</dbReference>
<accession>A0ABP8Z745</accession>